<dbReference type="AlphaFoldDB" id="A0A9X4AJ95"/>
<keyword evidence="1" id="KW-0812">Transmembrane</keyword>
<comment type="caution">
    <text evidence="2">The sequence shown here is derived from an EMBL/GenBank/DDBJ whole genome shotgun (WGS) entry which is preliminary data.</text>
</comment>
<protein>
    <submittedName>
        <fullName evidence="2">Uncharacterized protein</fullName>
    </submittedName>
</protein>
<reference evidence="2" key="1">
    <citation type="submission" date="2022-06" db="EMBL/GenBank/DDBJ databases">
        <title>Aquibacillus sp. a new bacterium isolated from soil saline samples.</title>
        <authorList>
            <person name="Galisteo C."/>
            <person name="De La Haba R."/>
            <person name="Sanchez-Porro C."/>
            <person name="Ventosa A."/>
        </authorList>
    </citation>
    <scope>NUCLEOTIDE SEQUENCE</scope>
    <source>
        <strain evidence="2">JCM 12387</strain>
    </source>
</reference>
<evidence type="ECO:0000313" key="2">
    <source>
        <dbReference type="EMBL" id="MDC3422002.1"/>
    </source>
</evidence>
<feature type="transmembrane region" description="Helical" evidence="1">
    <location>
        <begin position="75"/>
        <end position="94"/>
    </location>
</feature>
<evidence type="ECO:0000256" key="1">
    <source>
        <dbReference type="SAM" id="Phobius"/>
    </source>
</evidence>
<sequence length="110" mass="12929">MLLIIFLLLLYGFISQIKEISIIMSTKPFSRNYKKLLISNYICLSTYVGFFSFFVIHTIVAFGSIETKFFTVNNTYIFTFIFLVFLFISKFWIIPKVDLDHGKATLRRSI</sequence>
<keyword evidence="3" id="KW-1185">Reference proteome</keyword>
<name>A0A9X4AJ95_9BACI</name>
<keyword evidence="1" id="KW-1133">Transmembrane helix</keyword>
<dbReference type="Proteomes" id="UP001145072">
    <property type="component" value="Unassembled WGS sequence"/>
</dbReference>
<proteinExistence type="predicted"/>
<dbReference type="RefSeq" id="WP_259870325.1">
    <property type="nucleotide sequence ID" value="NZ_JAMQJZ010000015.1"/>
</dbReference>
<accession>A0A9X4AJ95</accession>
<evidence type="ECO:0000313" key="3">
    <source>
        <dbReference type="Proteomes" id="UP001145072"/>
    </source>
</evidence>
<dbReference type="EMBL" id="JAMQJZ010000015">
    <property type="protein sequence ID" value="MDC3422002.1"/>
    <property type="molecule type" value="Genomic_DNA"/>
</dbReference>
<keyword evidence="1" id="KW-0472">Membrane</keyword>
<gene>
    <name evidence="2" type="ORF">NC661_16645</name>
</gene>
<feature type="transmembrane region" description="Helical" evidence="1">
    <location>
        <begin position="39"/>
        <end position="63"/>
    </location>
</feature>
<organism evidence="2 3">
    <name type="scientific">Aquibacillus koreensis</name>
    <dbReference type="NCBI Taxonomy" id="279446"/>
    <lineage>
        <taxon>Bacteria</taxon>
        <taxon>Bacillati</taxon>
        <taxon>Bacillota</taxon>
        <taxon>Bacilli</taxon>
        <taxon>Bacillales</taxon>
        <taxon>Bacillaceae</taxon>
        <taxon>Aquibacillus</taxon>
    </lineage>
</organism>